<comment type="function">
    <text evidence="6">Specifically methylates the N4 position of cytidine in position 1402 (C1402) of 16S rRNA.</text>
</comment>
<evidence type="ECO:0000256" key="5">
    <source>
        <dbReference type="ARBA" id="ARBA00022691"/>
    </source>
</evidence>
<dbReference type="GO" id="GO:0071424">
    <property type="term" value="F:rRNA (cytosine-N4-)-methyltransferase activity"/>
    <property type="evidence" value="ECO:0007669"/>
    <property type="project" value="UniProtKB-UniRule"/>
</dbReference>
<dbReference type="GO" id="GO:0070475">
    <property type="term" value="P:rRNA base methylation"/>
    <property type="evidence" value="ECO:0007669"/>
    <property type="project" value="UniProtKB-UniRule"/>
</dbReference>
<proteinExistence type="inferred from homology"/>
<feature type="binding site" evidence="6">
    <location>
        <position position="128"/>
    </location>
    <ligand>
        <name>S-adenosyl-L-methionine</name>
        <dbReference type="ChEBI" id="CHEBI:59789"/>
    </ligand>
</feature>
<keyword evidence="5 6" id="KW-0949">S-adenosyl-L-methionine</keyword>
<gene>
    <name evidence="6" type="primary">rsmH</name>
    <name evidence="7" type="ORF">COT79_03400</name>
</gene>
<evidence type="ECO:0000256" key="4">
    <source>
        <dbReference type="ARBA" id="ARBA00022679"/>
    </source>
</evidence>
<dbReference type="GO" id="GO:0005737">
    <property type="term" value="C:cytoplasm"/>
    <property type="evidence" value="ECO:0007669"/>
    <property type="project" value="UniProtKB-SubCell"/>
</dbReference>
<evidence type="ECO:0000256" key="1">
    <source>
        <dbReference type="ARBA" id="ARBA00010396"/>
    </source>
</evidence>
<dbReference type="Pfam" id="PF01795">
    <property type="entry name" value="Methyltransf_5"/>
    <property type="match status" value="1"/>
</dbReference>
<evidence type="ECO:0000256" key="2">
    <source>
        <dbReference type="ARBA" id="ARBA00022552"/>
    </source>
</evidence>
<dbReference type="PIRSF" id="PIRSF004486">
    <property type="entry name" value="MraW"/>
    <property type="match status" value="1"/>
</dbReference>
<feature type="binding site" evidence="6">
    <location>
        <position position="149"/>
    </location>
    <ligand>
        <name>S-adenosyl-L-methionine</name>
        <dbReference type="ChEBI" id="CHEBI:59789"/>
    </ligand>
</feature>
<organism evidence="7 8">
    <name type="scientific">Candidatus Berkelbacteria bacterium CG10_big_fil_rev_8_21_14_0_10_43_14</name>
    <dbReference type="NCBI Taxonomy" id="1974515"/>
    <lineage>
        <taxon>Bacteria</taxon>
        <taxon>Candidatus Berkelbacteria</taxon>
    </lineage>
</organism>
<feature type="binding site" evidence="6">
    <location>
        <begin position="30"/>
        <end position="32"/>
    </location>
    <ligand>
        <name>S-adenosyl-L-methionine</name>
        <dbReference type="ChEBI" id="CHEBI:59789"/>
    </ligand>
</feature>
<dbReference type="SUPFAM" id="SSF53335">
    <property type="entry name" value="S-adenosyl-L-methionine-dependent methyltransferases"/>
    <property type="match status" value="2"/>
</dbReference>
<comment type="caution">
    <text evidence="7">The sequence shown here is derived from an EMBL/GenBank/DDBJ whole genome shotgun (WGS) entry which is preliminary data.</text>
</comment>
<feature type="binding site" evidence="6">
    <location>
        <position position="93"/>
    </location>
    <ligand>
        <name>S-adenosyl-L-methionine</name>
        <dbReference type="ChEBI" id="CHEBI:59789"/>
    </ligand>
</feature>
<dbReference type="EC" id="2.1.1.199" evidence="6"/>
<dbReference type="Gene3D" id="1.10.150.170">
    <property type="entry name" value="Putative methyltransferase TM0872, insert domain"/>
    <property type="match status" value="1"/>
</dbReference>
<keyword evidence="3 6" id="KW-0489">Methyltransferase</keyword>
<comment type="subcellular location">
    <subcellularLocation>
        <location evidence="6">Cytoplasm</location>
    </subcellularLocation>
</comment>
<sequence length="362" mass="40386">MEHIPVLKDHIVELFSPVDGTFIDATVGAGGHALAIAKALQNSKPQTPRPPSTWHVGQVNSKQNQSLKLNISNLNLASNLGFRTSSLQLIGLDRDSAALALANENLKTKMSKLGMDYNTIVTLVRGNFRDIKSILGELKIEKVNGILADLGMSSMQLDDPTRGFSFRHEAPLDMRMSTNSKIQDTNIKQIQNSKLKIKNSDLTAELIIKTWDEHKIADILWQYGEERFSRKIARAIKEHRRDISSTTDLAKLCEKCVPPRFRKHGVHPATKTFQALRITVNDEVDALKDFLRDAPDLLAPGGRLAVISFHSLEDRLVKQQFNELASNGGYEKITKKPIIATDDAIALNPRSRSAKLRCIKRV</sequence>
<feature type="binding site" evidence="6">
    <location>
        <position position="156"/>
    </location>
    <ligand>
        <name>S-adenosyl-L-methionine</name>
        <dbReference type="ChEBI" id="CHEBI:59789"/>
    </ligand>
</feature>
<dbReference type="InterPro" id="IPR029063">
    <property type="entry name" value="SAM-dependent_MTases_sf"/>
</dbReference>
<name>A0A2M6R9I1_9BACT</name>
<dbReference type="PANTHER" id="PTHR11265:SF0">
    <property type="entry name" value="12S RRNA N4-METHYLCYTIDINE METHYLTRANSFERASE"/>
    <property type="match status" value="1"/>
</dbReference>
<keyword evidence="4 6" id="KW-0808">Transferase</keyword>
<dbReference type="InterPro" id="IPR002903">
    <property type="entry name" value="RsmH"/>
</dbReference>
<evidence type="ECO:0000256" key="3">
    <source>
        <dbReference type="ARBA" id="ARBA00022603"/>
    </source>
</evidence>
<comment type="similarity">
    <text evidence="1 6">Belongs to the methyltransferase superfamily. RsmH family.</text>
</comment>
<evidence type="ECO:0000313" key="8">
    <source>
        <dbReference type="Proteomes" id="UP000231162"/>
    </source>
</evidence>
<dbReference type="Proteomes" id="UP000231162">
    <property type="component" value="Unassembled WGS sequence"/>
</dbReference>
<dbReference type="PANTHER" id="PTHR11265">
    <property type="entry name" value="S-ADENOSYL-METHYLTRANSFERASE MRAW"/>
    <property type="match status" value="1"/>
</dbReference>
<dbReference type="EMBL" id="PEZX01000042">
    <property type="protein sequence ID" value="PIS06681.1"/>
    <property type="molecule type" value="Genomic_DNA"/>
</dbReference>
<dbReference type="InterPro" id="IPR023397">
    <property type="entry name" value="SAM-dep_MeTrfase_MraW_recog"/>
</dbReference>
<keyword evidence="6" id="KW-0963">Cytoplasm</keyword>
<protein>
    <recommendedName>
        <fullName evidence="6">Ribosomal RNA small subunit methyltransferase H</fullName>
        <ecNumber evidence="6">2.1.1.199</ecNumber>
    </recommendedName>
    <alternativeName>
        <fullName evidence="6">16S rRNA m(4)C1402 methyltransferase</fullName>
    </alternativeName>
    <alternativeName>
        <fullName evidence="6">rRNA (cytosine-N(4)-)-methyltransferase RsmH</fullName>
    </alternativeName>
</protein>
<evidence type="ECO:0000313" key="7">
    <source>
        <dbReference type="EMBL" id="PIS06681.1"/>
    </source>
</evidence>
<reference evidence="8" key="1">
    <citation type="submission" date="2017-09" db="EMBL/GenBank/DDBJ databases">
        <title>Depth-based differentiation of microbial function through sediment-hosted aquifers and enrichment of novel symbionts in the deep terrestrial subsurface.</title>
        <authorList>
            <person name="Probst A.J."/>
            <person name="Ladd B."/>
            <person name="Jarett J.K."/>
            <person name="Geller-Mcgrath D.E."/>
            <person name="Sieber C.M.K."/>
            <person name="Emerson J.B."/>
            <person name="Anantharaman K."/>
            <person name="Thomas B.C."/>
            <person name="Malmstrom R."/>
            <person name="Stieglmeier M."/>
            <person name="Klingl A."/>
            <person name="Woyke T."/>
            <person name="Ryan C.M."/>
            <person name="Banfield J.F."/>
        </authorList>
    </citation>
    <scope>NUCLEOTIDE SEQUENCE [LARGE SCALE GENOMIC DNA]</scope>
</reference>
<dbReference type="NCBIfam" id="TIGR00006">
    <property type="entry name" value="16S rRNA (cytosine(1402)-N(4))-methyltransferase RsmH"/>
    <property type="match status" value="1"/>
</dbReference>
<comment type="catalytic activity">
    <reaction evidence="6">
        <text>cytidine(1402) in 16S rRNA + S-adenosyl-L-methionine = N(4)-methylcytidine(1402) in 16S rRNA + S-adenosyl-L-homocysteine + H(+)</text>
        <dbReference type="Rhea" id="RHEA:42928"/>
        <dbReference type="Rhea" id="RHEA-COMP:10286"/>
        <dbReference type="Rhea" id="RHEA-COMP:10287"/>
        <dbReference type="ChEBI" id="CHEBI:15378"/>
        <dbReference type="ChEBI" id="CHEBI:57856"/>
        <dbReference type="ChEBI" id="CHEBI:59789"/>
        <dbReference type="ChEBI" id="CHEBI:74506"/>
        <dbReference type="ChEBI" id="CHEBI:82748"/>
        <dbReference type="EC" id="2.1.1.199"/>
    </reaction>
</comment>
<keyword evidence="2 6" id="KW-0698">rRNA processing</keyword>
<dbReference type="Gene3D" id="3.40.50.150">
    <property type="entry name" value="Vaccinia Virus protein VP39"/>
    <property type="match status" value="2"/>
</dbReference>
<dbReference type="SUPFAM" id="SSF81799">
    <property type="entry name" value="Putative methyltransferase TM0872, insert domain"/>
    <property type="match status" value="1"/>
</dbReference>
<dbReference type="AlphaFoldDB" id="A0A2M6R9I1"/>
<accession>A0A2M6R9I1</accession>
<dbReference type="HAMAP" id="MF_01007">
    <property type="entry name" value="16SrRNA_methyltr_H"/>
    <property type="match status" value="1"/>
</dbReference>
<evidence type="ECO:0000256" key="6">
    <source>
        <dbReference type="HAMAP-Rule" id="MF_01007"/>
    </source>
</evidence>